<dbReference type="AlphaFoldDB" id="A0A4R6VPJ0"/>
<keyword evidence="1" id="KW-0472">Membrane</keyword>
<feature type="transmembrane region" description="Helical" evidence="1">
    <location>
        <begin position="12"/>
        <end position="39"/>
    </location>
</feature>
<dbReference type="Proteomes" id="UP000295705">
    <property type="component" value="Unassembled WGS sequence"/>
</dbReference>
<sequence length="59" mass="6008">MSATRAGMFVGLILGVAAAAGGLQGFFIALVLGVLGFVVGRVLDGELDVNQFVGRGRDK</sequence>
<protein>
    <recommendedName>
        <fullName evidence="4">Small integral membrane protein DUF2273</fullName>
    </recommendedName>
</protein>
<gene>
    <name evidence="2" type="ORF">EV188_1011205</name>
</gene>
<name>A0A4R6VPJ0_9PSEU</name>
<dbReference type="RefSeq" id="WP_133825242.1">
    <property type="nucleotide sequence ID" value="NZ_BAABHR010000005.1"/>
</dbReference>
<keyword evidence="1" id="KW-1133">Transmembrane helix</keyword>
<evidence type="ECO:0000313" key="3">
    <source>
        <dbReference type="Proteomes" id="UP000295705"/>
    </source>
</evidence>
<evidence type="ECO:0008006" key="4">
    <source>
        <dbReference type="Google" id="ProtNLM"/>
    </source>
</evidence>
<accession>A0A4R6VPJ0</accession>
<proteinExistence type="predicted"/>
<evidence type="ECO:0000256" key="1">
    <source>
        <dbReference type="SAM" id="Phobius"/>
    </source>
</evidence>
<keyword evidence="1" id="KW-0812">Transmembrane</keyword>
<keyword evidence="3" id="KW-1185">Reference proteome</keyword>
<organism evidence="2 3">
    <name type="scientific">Actinomycetospora succinea</name>
    <dbReference type="NCBI Taxonomy" id="663603"/>
    <lineage>
        <taxon>Bacteria</taxon>
        <taxon>Bacillati</taxon>
        <taxon>Actinomycetota</taxon>
        <taxon>Actinomycetes</taxon>
        <taxon>Pseudonocardiales</taxon>
        <taxon>Pseudonocardiaceae</taxon>
        <taxon>Actinomycetospora</taxon>
    </lineage>
</organism>
<comment type="caution">
    <text evidence="2">The sequence shown here is derived from an EMBL/GenBank/DDBJ whole genome shotgun (WGS) entry which is preliminary data.</text>
</comment>
<dbReference type="EMBL" id="SNYO01000001">
    <property type="protein sequence ID" value="TDQ65953.1"/>
    <property type="molecule type" value="Genomic_DNA"/>
</dbReference>
<evidence type="ECO:0000313" key="2">
    <source>
        <dbReference type="EMBL" id="TDQ65953.1"/>
    </source>
</evidence>
<reference evidence="2 3" key="1">
    <citation type="submission" date="2019-03" db="EMBL/GenBank/DDBJ databases">
        <title>Genomic Encyclopedia of Type Strains, Phase IV (KMG-IV): sequencing the most valuable type-strain genomes for metagenomic binning, comparative biology and taxonomic classification.</title>
        <authorList>
            <person name="Goeker M."/>
        </authorList>
    </citation>
    <scope>NUCLEOTIDE SEQUENCE [LARGE SCALE GENOMIC DNA]</scope>
    <source>
        <strain evidence="2 3">DSM 45775</strain>
    </source>
</reference>